<reference evidence="2" key="1">
    <citation type="submission" date="2021-02" db="EMBL/GenBank/DDBJ databases">
        <authorList>
            <person name="Dougan E. K."/>
            <person name="Rhodes N."/>
            <person name="Thang M."/>
            <person name="Chan C."/>
        </authorList>
    </citation>
    <scope>NUCLEOTIDE SEQUENCE</scope>
</reference>
<dbReference type="Proteomes" id="UP000649617">
    <property type="component" value="Unassembled WGS sequence"/>
</dbReference>
<dbReference type="OrthoDB" id="443056at2759"/>
<dbReference type="EMBL" id="CAJNIZ010019757">
    <property type="protein sequence ID" value="CAE7430723.1"/>
    <property type="molecule type" value="Genomic_DNA"/>
</dbReference>
<feature type="region of interest" description="Disordered" evidence="1">
    <location>
        <begin position="25"/>
        <end position="73"/>
    </location>
</feature>
<evidence type="ECO:0000256" key="1">
    <source>
        <dbReference type="SAM" id="MobiDB-lite"/>
    </source>
</evidence>
<protein>
    <submittedName>
        <fullName evidence="2">Uncharacterized protein</fullName>
    </submittedName>
</protein>
<evidence type="ECO:0000313" key="3">
    <source>
        <dbReference type="Proteomes" id="UP000649617"/>
    </source>
</evidence>
<accession>A0A812RCW5</accession>
<sequence>MHGQASTPAPVTAANLAAIEALPSTSLPRPSASLGSVAETQVDKPAPKKRARSPSQESDPGDRVPRVLHGSNLNRAEKNKLRRIVCPKEGTGRLEVPENIFEMWEDAAKGRKTLFNMWAKSGGVKAVFMESITIMTSKTRSKKLTVRGGFYSKEDMKTETRIEKIVKWAESKNLVRTCEYDEETLEYWVNIRTEGVLTKEELESLTRTQTYDGEGGDEITHRPLVHVDGFDLEKDDDITGVTNMALEGDNHKSASWITCPAGNVALRLKEHLGHVLKAKNGLTSFLDKMRAAASGDASCNQQIGKLEAMQKDFESLYEELVDVQAEGQVSGFTEKLENECQSNFKKAQKLQVVAKARKAAKKVRRTAYAMIAASKFHDASGCTARVTGVETCYAAAMGCHVKVGAMSSVPLSATVQLIAKKYGQGAGASAENVGLSVPTMRLNVFPWSDSEDDTGPLKPDVRITPPVQSANSLDTAIGQLDKPDFDYRCISELHVASKILWHCVRVVNEIIRENGGQRLCVFKIGLTANPDARRESYNAQNFKQFVIIHKVHRAELLGMLEMLEAALIAEFYDNGRCCRNKQLGGESMRDKTFSARFPPPYFAYCAATNASQKVAAKDLVLDARAASRKDPCEVLAEIAKIKLSSADVPLFRILRDNGFTMGIDFSYACLSSVNHYPYIHPKQLLEILSENHVHKVLGVPTHLAEASMSTFWNKFQRLYPQHEIFTEYFDLSRVIPYYLHGDGGRGFKKEAIEIVSMLPVLGAGSTQRPVSLGSKRQLEDVELQGINLKGNSGATRFLFTVLSSLLSKKNPTVFDELMELWGKHLRSLLADGFQAKGSTWRVLILGFTGDSPFVKKVAKLQRSFNNVRKTASSRNPQKGCCWLCHAGYENGDEQYPFEDLGLCAPLWIQTAGLNNPLPWSQGGPLIKYMLLDAADTPAAFFRPDFFHVWHAGVGKDFTASALIYAMKKLYGLGGVKRDLKALNEALKVFLRAQKTRLHCGFLTEDLLGYTGTREYPEGKWSKNMDTAVLMKFVVHLCESFAPQVQDDYILEKILETATAIGNVIRAFFDNGYFMPDEVCRDVIGNGHEFLFGYAKLTRMCLDNNLCLFKLRPKIHYLNHIFLRIYQEWEKNGIAINACAEATFMSEDFVGKTAKISRRVNPRSVALKTLQRYVLWMRSCLDKDHLLQLDLHDPVG</sequence>
<keyword evidence="3" id="KW-1185">Reference proteome</keyword>
<evidence type="ECO:0000313" key="2">
    <source>
        <dbReference type="EMBL" id="CAE7430723.1"/>
    </source>
</evidence>
<name>A0A812RCW5_SYMPI</name>
<comment type="caution">
    <text evidence="2">The sequence shown here is derived from an EMBL/GenBank/DDBJ whole genome shotgun (WGS) entry which is preliminary data.</text>
</comment>
<gene>
    <name evidence="2" type="ORF">SPIL2461_LOCUS10537</name>
</gene>
<dbReference type="AlphaFoldDB" id="A0A812RCW5"/>
<proteinExistence type="predicted"/>
<organism evidence="2 3">
    <name type="scientific">Symbiodinium pilosum</name>
    <name type="common">Dinoflagellate</name>
    <dbReference type="NCBI Taxonomy" id="2952"/>
    <lineage>
        <taxon>Eukaryota</taxon>
        <taxon>Sar</taxon>
        <taxon>Alveolata</taxon>
        <taxon>Dinophyceae</taxon>
        <taxon>Suessiales</taxon>
        <taxon>Symbiodiniaceae</taxon>
        <taxon>Symbiodinium</taxon>
    </lineage>
</organism>